<proteinExistence type="predicted"/>
<dbReference type="GeneID" id="99744543"/>
<dbReference type="Proteomes" id="UP000194968">
    <property type="component" value="Unassembled WGS sequence"/>
</dbReference>
<evidence type="ECO:0000313" key="2">
    <source>
        <dbReference type="EMBL" id="OTQ53250.1"/>
    </source>
</evidence>
<feature type="transmembrane region" description="Helical" evidence="1">
    <location>
        <begin position="6"/>
        <end position="35"/>
    </location>
</feature>
<organism evidence="2 3">
    <name type="scientific">Gilliamella apis</name>
    <dbReference type="NCBI Taxonomy" id="1970738"/>
    <lineage>
        <taxon>Bacteria</taxon>
        <taxon>Pseudomonadati</taxon>
        <taxon>Pseudomonadota</taxon>
        <taxon>Gammaproteobacteria</taxon>
        <taxon>Orbales</taxon>
        <taxon>Orbaceae</taxon>
        <taxon>Gilliamella</taxon>
    </lineage>
</organism>
<dbReference type="AlphaFoldDB" id="A0A242NWX6"/>
<evidence type="ECO:0000313" key="3">
    <source>
        <dbReference type="Proteomes" id="UP000194968"/>
    </source>
</evidence>
<reference evidence="2 3" key="1">
    <citation type="submission" date="2017-03" db="EMBL/GenBank/DDBJ databases">
        <title>Comparative genomics of honeybee gut symbionts reveal geographically distinct and subgroup specific antibiotic resistance.</title>
        <authorList>
            <person name="Ludvigsen J."/>
            <person name="Porcellato D."/>
            <person name="Labee-Lund T.M."/>
            <person name="Amdam G.V."/>
            <person name="Rudi K."/>
        </authorList>
    </citation>
    <scope>NUCLEOTIDE SEQUENCE [LARGE SCALE GENOMIC DNA]</scope>
    <source>
        <strain evidence="2 3">A-4-12</strain>
    </source>
</reference>
<sequence length="102" mass="11208">MKVLSIVGLIIAIISVFIPFFGLILAMLCSFLALITFVKQPNISGTIFGINIFSTAFMSPVLASMAADSGIGIYLFFVIYHVVMMFNAFILFLIFRKKNTAA</sequence>
<name>A0A242NWX6_9GAMM</name>
<accession>A0A242NWX6</accession>
<dbReference type="RefSeq" id="WP_065578488.1">
    <property type="nucleotide sequence ID" value="NZ_CP132382.1"/>
</dbReference>
<evidence type="ECO:0008006" key="4">
    <source>
        <dbReference type="Google" id="ProtNLM"/>
    </source>
</evidence>
<keyword evidence="1" id="KW-0472">Membrane</keyword>
<evidence type="ECO:0000256" key="1">
    <source>
        <dbReference type="SAM" id="Phobius"/>
    </source>
</evidence>
<feature type="transmembrane region" description="Helical" evidence="1">
    <location>
        <begin position="73"/>
        <end position="95"/>
    </location>
</feature>
<gene>
    <name evidence="2" type="ORF">B6D06_01195</name>
</gene>
<protein>
    <recommendedName>
        <fullName evidence="4">Major facilitator superfamily (MFS) profile domain-containing protein</fullName>
    </recommendedName>
</protein>
<keyword evidence="1" id="KW-1133">Transmembrane helix</keyword>
<keyword evidence="1" id="KW-0812">Transmembrane</keyword>
<dbReference type="EMBL" id="NASK01000064">
    <property type="protein sequence ID" value="OTQ53250.1"/>
    <property type="molecule type" value="Genomic_DNA"/>
</dbReference>
<dbReference type="OrthoDB" id="7068366at2"/>
<comment type="caution">
    <text evidence="2">The sequence shown here is derived from an EMBL/GenBank/DDBJ whole genome shotgun (WGS) entry which is preliminary data.</text>
</comment>
<feature type="transmembrane region" description="Helical" evidence="1">
    <location>
        <begin position="47"/>
        <end position="67"/>
    </location>
</feature>